<dbReference type="SUPFAM" id="SSF81336">
    <property type="entry name" value="F1F0 ATP synthase subunit A"/>
    <property type="match status" value="1"/>
</dbReference>
<keyword evidence="9 12" id="KW-0406">Ion transport</keyword>
<keyword evidence="5 12" id="KW-0138">CF(0)</keyword>
<dbReference type="AlphaFoldDB" id="A0A9X2I5W7"/>
<evidence type="ECO:0000256" key="7">
    <source>
        <dbReference type="ARBA" id="ARBA00022781"/>
    </source>
</evidence>
<comment type="similarity">
    <text evidence="2 12 13">Belongs to the ATPase A chain family.</text>
</comment>
<evidence type="ECO:0000313" key="15">
    <source>
        <dbReference type="Proteomes" id="UP001139319"/>
    </source>
</evidence>
<keyword evidence="15" id="KW-1185">Reference proteome</keyword>
<feature type="transmembrane region" description="Helical" evidence="12">
    <location>
        <begin position="277"/>
        <end position="302"/>
    </location>
</feature>
<keyword evidence="3 12" id="KW-0813">Transport</keyword>
<dbReference type="RefSeq" id="WP_253968777.1">
    <property type="nucleotide sequence ID" value="NZ_JAMFTH010000005.1"/>
</dbReference>
<keyword evidence="10 12" id="KW-0472">Membrane</keyword>
<sequence length="314" mass="34717">MAADGNAPTTTEYIQHHLTNWTYGKLPAGTYCDGKSVQETTGWTVAHCPEEMSAMGFNAIHLDSMLWSITLGAIFLILFRWGASKAHAGVPTGTLNFVEAIIEFIDKTVKDAFQYRSRFVAPLALTIFVWVFLMNLMDLVPVDWIPQLAAIIAGDSHFYFKAVPTTDPNITLGMGFTVFFLMIAFSIREKGLIGFIKELTFHPFHPPTKGAGIILAPVVIVINFALESVTLLARPISLGLRLFGNLYAGEMIFILIATMFGAGLILGLFAGVLQLGWALFHIIVITLQAFVFMVLTIVYMAMAFHNDDEDQFTH</sequence>
<evidence type="ECO:0000256" key="1">
    <source>
        <dbReference type="ARBA" id="ARBA00004141"/>
    </source>
</evidence>
<keyword evidence="8 12" id="KW-1133">Transmembrane helix</keyword>
<keyword evidence="11 12" id="KW-0066">ATP synthesis</keyword>
<evidence type="ECO:0000256" key="8">
    <source>
        <dbReference type="ARBA" id="ARBA00022989"/>
    </source>
</evidence>
<dbReference type="NCBIfam" id="TIGR01131">
    <property type="entry name" value="ATP_synt_6_or_A"/>
    <property type="match status" value="1"/>
</dbReference>
<evidence type="ECO:0000313" key="14">
    <source>
        <dbReference type="EMBL" id="MCP8900486.1"/>
    </source>
</evidence>
<feature type="transmembrane region" description="Helical" evidence="12">
    <location>
        <begin position="119"/>
        <end position="137"/>
    </location>
</feature>
<dbReference type="GO" id="GO:0005886">
    <property type="term" value="C:plasma membrane"/>
    <property type="evidence" value="ECO:0007669"/>
    <property type="project" value="UniProtKB-SubCell"/>
</dbReference>
<keyword evidence="6 12" id="KW-0812">Transmembrane</keyword>
<dbReference type="GO" id="GO:0045259">
    <property type="term" value="C:proton-transporting ATP synthase complex"/>
    <property type="evidence" value="ECO:0007669"/>
    <property type="project" value="UniProtKB-KW"/>
</dbReference>
<keyword evidence="4 12" id="KW-1003">Cell membrane</keyword>
<dbReference type="GO" id="GO:0042777">
    <property type="term" value="P:proton motive force-driven plasma membrane ATP synthesis"/>
    <property type="evidence" value="ECO:0007669"/>
    <property type="project" value="TreeGrafter"/>
</dbReference>
<dbReference type="HAMAP" id="MF_01393">
    <property type="entry name" value="ATP_synth_a_bact"/>
    <property type="match status" value="1"/>
</dbReference>
<evidence type="ECO:0000256" key="10">
    <source>
        <dbReference type="ARBA" id="ARBA00023136"/>
    </source>
</evidence>
<keyword evidence="7 12" id="KW-0375">Hydrogen ion transport</keyword>
<comment type="function">
    <text evidence="12 13">Key component of the proton channel; it plays a direct role in the translocation of protons across the membrane.</text>
</comment>
<dbReference type="Proteomes" id="UP001139319">
    <property type="component" value="Unassembled WGS sequence"/>
</dbReference>
<gene>
    <name evidence="12 14" type="primary">atpB</name>
    <name evidence="14" type="ORF">M6D89_14360</name>
</gene>
<organism evidence="14 15">
    <name type="scientific">Gilvimarinus xylanilyticus</name>
    <dbReference type="NCBI Taxonomy" id="2944139"/>
    <lineage>
        <taxon>Bacteria</taxon>
        <taxon>Pseudomonadati</taxon>
        <taxon>Pseudomonadota</taxon>
        <taxon>Gammaproteobacteria</taxon>
        <taxon>Cellvibrionales</taxon>
        <taxon>Cellvibrionaceae</taxon>
        <taxon>Gilvimarinus</taxon>
    </lineage>
</organism>
<accession>A0A9X2I5W7</accession>
<dbReference type="NCBIfam" id="NF004477">
    <property type="entry name" value="PRK05815.1-1"/>
    <property type="match status" value="1"/>
</dbReference>
<dbReference type="PROSITE" id="PS00449">
    <property type="entry name" value="ATPASE_A"/>
    <property type="match status" value="1"/>
</dbReference>
<dbReference type="GO" id="GO:0046933">
    <property type="term" value="F:proton-transporting ATP synthase activity, rotational mechanism"/>
    <property type="evidence" value="ECO:0007669"/>
    <property type="project" value="UniProtKB-UniRule"/>
</dbReference>
<dbReference type="EMBL" id="JAMFTH010000005">
    <property type="protein sequence ID" value="MCP8900486.1"/>
    <property type="molecule type" value="Genomic_DNA"/>
</dbReference>
<evidence type="ECO:0000256" key="5">
    <source>
        <dbReference type="ARBA" id="ARBA00022547"/>
    </source>
</evidence>
<reference evidence="14" key="1">
    <citation type="submission" date="2022-05" db="EMBL/GenBank/DDBJ databases">
        <authorList>
            <person name="Sun H.-N."/>
        </authorList>
    </citation>
    <scope>NUCLEOTIDE SEQUENCE</scope>
    <source>
        <strain evidence="14">HB14</strain>
    </source>
</reference>
<feature type="transmembrane region" description="Helical" evidence="12">
    <location>
        <begin position="170"/>
        <end position="187"/>
    </location>
</feature>
<dbReference type="PANTHER" id="PTHR42823:SF3">
    <property type="entry name" value="ATP SYNTHASE SUBUNIT A, CHLOROPLASTIC"/>
    <property type="match status" value="1"/>
</dbReference>
<comment type="subcellular location">
    <subcellularLocation>
        <location evidence="12 13">Cell membrane</location>
        <topology evidence="12 13">Multi-pass membrane protein</topology>
    </subcellularLocation>
    <subcellularLocation>
        <location evidence="1">Membrane</location>
        <topology evidence="1">Multi-pass membrane protein</topology>
    </subcellularLocation>
</comment>
<comment type="caution">
    <text evidence="14">The sequence shown here is derived from an EMBL/GenBank/DDBJ whole genome shotgun (WGS) entry which is preliminary data.</text>
</comment>
<dbReference type="FunFam" id="1.20.120.220:FF:000002">
    <property type="entry name" value="ATP synthase subunit a"/>
    <property type="match status" value="1"/>
</dbReference>
<feature type="transmembrane region" description="Helical" evidence="12">
    <location>
        <begin position="208"/>
        <end position="226"/>
    </location>
</feature>
<dbReference type="Pfam" id="PF00119">
    <property type="entry name" value="ATP-synt_A"/>
    <property type="match status" value="1"/>
</dbReference>
<dbReference type="InterPro" id="IPR000568">
    <property type="entry name" value="ATP_synth_F0_asu"/>
</dbReference>
<reference evidence="14" key="2">
    <citation type="submission" date="2023-01" db="EMBL/GenBank/DDBJ databases">
        <title>Gilvimarinus xylanilyticus HB14 isolated from Caulerpa lentillifera aquaculture base in Hainan, China.</title>
        <authorList>
            <person name="Zhang Y.-J."/>
        </authorList>
    </citation>
    <scope>NUCLEOTIDE SEQUENCE</scope>
    <source>
        <strain evidence="14">HB14</strain>
    </source>
</reference>
<protein>
    <recommendedName>
        <fullName evidence="12 13">ATP synthase subunit a</fullName>
    </recommendedName>
    <alternativeName>
        <fullName evidence="12">ATP synthase F0 sector subunit a</fullName>
    </alternativeName>
    <alternativeName>
        <fullName evidence="12">F-ATPase subunit 6</fullName>
    </alternativeName>
</protein>
<dbReference type="InterPro" id="IPR035908">
    <property type="entry name" value="F0_ATP_A_sf"/>
</dbReference>
<evidence type="ECO:0000256" key="12">
    <source>
        <dbReference type="HAMAP-Rule" id="MF_01393"/>
    </source>
</evidence>
<dbReference type="CDD" id="cd00310">
    <property type="entry name" value="ATP-synt_Fo_a_6"/>
    <property type="match status" value="1"/>
</dbReference>
<evidence type="ECO:0000256" key="9">
    <source>
        <dbReference type="ARBA" id="ARBA00023065"/>
    </source>
</evidence>
<evidence type="ECO:0000256" key="3">
    <source>
        <dbReference type="ARBA" id="ARBA00022448"/>
    </source>
</evidence>
<dbReference type="InterPro" id="IPR023011">
    <property type="entry name" value="ATP_synth_F0_asu_AS"/>
</dbReference>
<dbReference type="InterPro" id="IPR045082">
    <property type="entry name" value="ATP_syn_F0_a_bact/chloroplast"/>
</dbReference>
<dbReference type="PANTHER" id="PTHR42823">
    <property type="entry name" value="ATP SYNTHASE SUBUNIT A, CHLOROPLASTIC"/>
    <property type="match status" value="1"/>
</dbReference>
<evidence type="ECO:0000256" key="2">
    <source>
        <dbReference type="ARBA" id="ARBA00006810"/>
    </source>
</evidence>
<evidence type="ECO:0000256" key="6">
    <source>
        <dbReference type="ARBA" id="ARBA00022692"/>
    </source>
</evidence>
<name>A0A9X2I5W7_9GAMM</name>
<evidence type="ECO:0000256" key="13">
    <source>
        <dbReference type="RuleBase" id="RU000483"/>
    </source>
</evidence>
<evidence type="ECO:0000256" key="11">
    <source>
        <dbReference type="ARBA" id="ARBA00023310"/>
    </source>
</evidence>
<proteinExistence type="inferred from homology"/>
<dbReference type="Gene3D" id="1.20.120.220">
    <property type="entry name" value="ATP synthase, F0 complex, subunit A"/>
    <property type="match status" value="1"/>
</dbReference>
<feature type="transmembrane region" description="Helical" evidence="12">
    <location>
        <begin position="59"/>
        <end position="79"/>
    </location>
</feature>
<feature type="transmembrane region" description="Helical" evidence="12">
    <location>
        <begin position="246"/>
        <end position="270"/>
    </location>
</feature>
<evidence type="ECO:0000256" key="4">
    <source>
        <dbReference type="ARBA" id="ARBA00022475"/>
    </source>
</evidence>